<dbReference type="eggNOG" id="COG2911">
    <property type="taxonomic scope" value="Bacteria"/>
</dbReference>
<evidence type="ECO:0000313" key="2">
    <source>
        <dbReference type="EMBL" id="CCE96150.1"/>
    </source>
</evidence>
<gene>
    <name evidence="2" type="ordered locus">SFHH103_01653</name>
</gene>
<reference evidence="2 3" key="1">
    <citation type="journal article" date="2012" name="J. Bacteriol.">
        <title>Genome sequence of the soybean symbiont Sinorhizobium fredii HH103.</title>
        <authorList>
            <person name="Weidner S."/>
            <person name="Becker A."/>
            <person name="Bonilla I."/>
            <person name="Jaenicke S."/>
            <person name="Lloret J."/>
            <person name="Margaret I."/>
            <person name="Puhler A."/>
            <person name="Ruiz-Sainz J.E."/>
            <person name="Schneiker-Bekel S."/>
            <person name="Szczepanowski R."/>
            <person name="Vinardell J.M."/>
            <person name="Zehner S."/>
            <person name="Gottfert M."/>
        </authorList>
    </citation>
    <scope>NUCLEOTIDE SEQUENCE [LARGE SCALE GENOMIC DNA]</scope>
    <source>
        <strain evidence="2 3">HH103</strain>
    </source>
</reference>
<dbReference type="KEGG" id="sfh:SFHH103_01653"/>
<evidence type="ECO:0000256" key="1">
    <source>
        <dbReference type="SAM" id="Phobius"/>
    </source>
</evidence>
<dbReference type="AlphaFoldDB" id="G9A7C0"/>
<evidence type="ECO:0000313" key="3">
    <source>
        <dbReference type="Proteomes" id="UP000007735"/>
    </source>
</evidence>
<dbReference type="Gene3D" id="1.20.1170.10">
    <property type="match status" value="1"/>
</dbReference>
<dbReference type="STRING" id="1117943.SFHH103_01653"/>
<dbReference type="eggNOG" id="COG5412">
    <property type="taxonomic scope" value="Bacteria"/>
</dbReference>
<keyword evidence="1" id="KW-0812">Transmembrane</keyword>
<keyword evidence="1" id="KW-0472">Membrane</keyword>
<sequence length="644" mass="66043">MGRSETGQTMNAVIGALRVVLGLDSAAFEKGASNSQRTLSRLGKSMQSFGASMSARVTAPLAAAGAAITAALSGVAGDIANLQNSAKVAGAGFQEFQKLAFAARTVGIESDKLGDIYKDVNDKVGDFLQNGGGEMADFFTNIAPKVGVTAEAFRNLSGPQALQLYYDSLQKAGLSQAEMTFYMEAVADEATALIPLLQNGGAEFSRLGDRASELGAVFSDETAAQAAKFNTSMAELGASLRSLAIVIANSGIIEWVTQAVQAITAFVQHLSQTNPEIVKWGVIVGGLAAIIGPVVAALGLMVSAIAAIGVPVAAAIAGITALAAAVVAFWPEIQAAWEWVKKLVDVFVELHARALVAVIQKFQEMGTAIRTALSGVVDEVITAFKALPAAMIQIGADIINGLIQGIKAQWEAVKGSVSEIATGIKDTFTGFFDIHSPSRVMAEIGTNIMQGLGLGMEGSSAPVLATAQNVAGGIRGAFDGMETVGSGLGDGISGAFDSVGSSLADAIKGTKQWRDVALDALRSVASNLLSTMNFGGGFGGGIIKGLLGGLIGFQNGGSFQVGGAGGIDSQLVAFRASPNETVSITKPGQRAGGGTYAPVYHIDARGADQAAIARLERGLAERDRTEAKRVAGYGHAQKTRGTRA</sequence>
<organism evidence="2 3">
    <name type="scientific">Sinorhizobium fredii (strain HH103)</name>
    <dbReference type="NCBI Taxonomy" id="1117943"/>
    <lineage>
        <taxon>Bacteria</taxon>
        <taxon>Pseudomonadati</taxon>
        <taxon>Pseudomonadota</taxon>
        <taxon>Alphaproteobacteria</taxon>
        <taxon>Hyphomicrobiales</taxon>
        <taxon>Rhizobiaceae</taxon>
        <taxon>Sinorhizobium/Ensifer group</taxon>
        <taxon>Sinorhizobium</taxon>
    </lineage>
</organism>
<name>G9A7C0_SINF1</name>
<feature type="transmembrane region" description="Helical" evidence="1">
    <location>
        <begin position="305"/>
        <end position="330"/>
    </location>
</feature>
<proteinExistence type="predicted"/>
<dbReference type="EMBL" id="HE616890">
    <property type="protein sequence ID" value="CCE96150.1"/>
    <property type="molecule type" value="Genomic_DNA"/>
</dbReference>
<protein>
    <submittedName>
        <fullName evidence="2">Minor tail protein Gp26</fullName>
    </submittedName>
</protein>
<feature type="transmembrane region" description="Helical" evidence="1">
    <location>
        <begin position="277"/>
        <end position="298"/>
    </location>
</feature>
<dbReference type="HOGENOM" id="CLU_372444_0_0_5"/>
<dbReference type="Proteomes" id="UP000007735">
    <property type="component" value="Chromosome"/>
</dbReference>
<accession>G9A7C0</accession>
<keyword evidence="1" id="KW-1133">Transmembrane helix</keyword>
<dbReference type="PATRIC" id="fig|380.5.peg.1756"/>